<keyword evidence="3" id="KW-1185">Reference proteome</keyword>
<dbReference type="GO" id="GO:0004497">
    <property type="term" value="F:monooxygenase activity"/>
    <property type="evidence" value="ECO:0007669"/>
    <property type="project" value="UniProtKB-KW"/>
</dbReference>
<evidence type="ECO:0000259" key="1">
    <source>
        <dbReference type="PROSITE" id="PS51725"/>
    </source>
</evidence>
<sequence>MTLHVIAEFRARTGREDRLRTALEGMIEPSLAESGCLVYRPFVDPNDAAHMVLVEEWVGAAALAEHFETPHFHHVRDVLDDVLAEPMVIRRLVAE</sequence>
<dbReference type="EMBL" id="UGRY01000004">
    <property type="protein sequence ID" value="SUD48195.1"/>
    <property type="molecule type" value="Genomic_DNA"/>
</dbReference>
<dbReference type="InterPro" id="IPR007138">
    <property type="entry name" value="ABM_dom"/>
</dbReference>
<dbReference type="Proteomes" id="UP000255467">
    <property type="component" value="Unassembled WGS sequence"/>
</dbReference>
<gene>
    <name evidence="2" type="ORF">NCTC1934_05523</name>
</gene>
<accession>A0A379JI85</accession>
<keyword evidence="2" id="KW-0560">Oxidoreductase</keyword>
<dbReference type="AlphaFoldDB" id="A0A379JI85"/>
<protein>
    <submittedName>
        <fullName evidence="2">Antibiotic biosynthesis monooxygenase</fullName>
    </submittedName>
</protein>
<proteinExistence type="predicted"/>
<dbReference type="STRING" id="1406858.GCA_000710895_03661"/>
<evidence type="ECO:0000313" key="3">
    <source>
        <dbReference type="Proteomes" id="UP000255467"/>
    </source>
</evidence>
<evidence type="ECO:0000313" key="2">
    <source>
        <dbReference type="EMBL" id="SUD48195.1"/>
    </source>
</evidence>
<feature type="domain" description="ABM" evidence="1">
    <location>
        <begin position="3"/>
        <end position="92"/>
    </location>
</feature>
<dbReference type="SUPFAM" id="SSF54909">
    <property type="entry name" value="Dimeric alpha+beta barrel"/>
    <property type="match status" value="1"/>
</dbReference>
<name>A0A379JI85_9NOCA</name>
<dbReference type="InterPro" id="IPR050744">
    <property type="entry name" value="AI-2_Isomerase_LsrG"/>
</dbReference>
<dbReference type="InterPro" id="IPR011008">
    <property type="entry name" value="Dimeric_a/b-barrel"/>
</dbReference>
<keyword evidence="2" id="KW-0503">Monooxygenase</keyword>
<dbReference type="RefSeq" id="WP_039812621.1">
    <property type="nucleotide sequence ID" value="NZ_JADLRH010000008.1"/>
</dbReference>
<dbReference type="PANTHER" id="PTHR33336:SF15">
    <property type="entry name" value="ABM DOMAIN-CONTAINING PROTEIN"/>
    <property type="match status" value="1"/>
</dbReference>
<dbReference type="OrthoDB" id="5244470at2"/>
<reference evidence="2 3" key="1">
    <citation type="submission" date="2018-06" db="EMBL/GenBank/DDBJ databases">
        <authorList>
            <consortium name="Pathogen Informatics"/>
            <person name="Doyle S."/>
        </authorList>
    </citation>
    <scope>NUCLEOTIDE SEQUENCE [LARGE SCALE GENOMIC DNA]</scope>
    <source>
        <strain evidence="2 3">NCTC1934</strain>
    </source>
</reference>
<dbReference type="PROSITE" id="PS51725">
    <property type="entry name" value="ABM"/>
    <property type="match status" value="1"/>
</dbReference>
<organism evidence="2 3">
    <name type="scientific">Nocardia otitidiscaviarum</name>
    <dbReference type="NCBI Taxonomy" id="1823"/>
    <lineage>
        <taxon>Bacteria</taxon>
        <taxon>Bacillati</taxon>
        <taxon>Actinomycetota</taxon>
        <taxon>Actinomycetes</taxon>
        <taxon>Mycobacteriales</taxon>
        <taxon>Nocardiaceae</taxon>
        <taxon>Nocardia</taxon>
    </lineage>
</organism>
<dbReference type="Pfam" id="PF03992">
    <property type="entry name" value="ABM"/>
    <property type="match status" value="1"/>
</dbReference>
<dbReference type="Gene3D" id="3.30.70.100">
    <property type="match status" value="1"/>
</dbReference>
<dbReference type="PANTHER" id="PTHR33336">
    <property type="entry name" value="QUINOL MONOOXYGENASE YGIN-RELATED"/>
    <property type="match status" value="1"/>
</dbReference>